<comment type="caution">
    <text evidence="1">The sequence shown here is derived from an EMBL/GenBank/DDBJ whole genome shotgun (WGS) entry which is preliminary data.</text>
</comment>
<keyword evidence="2" id="KW-1185">Reference proteome</keyword>
<organism evidence="1 2">
    <name type="scientific">Cystoisospora suis</name>
    <dbReference type="NCBI Taxonomy" id="483139"/>
    <lineage>
        <taxon>Eukaryota</taxon>
        <taxon>Sar</taxon>
        <taxon>Alveolata</taxon>
        <taxon>Apicomplexa</taxon>
        <taxon>Conoidasida</taxon>
        <taxon>Coccidia</taxon>
        <taxon>Eucoccidiorida</taxon>
        <taxon>Eimeriorina</taxon>
        <taxon>Sarcocystidae</taxon>
        <taxon>Cystoisospora</taxon>
    </lineage>
</organism>
<gene>
    <name evidence="1" type="ORF">CSUI_001114</name>
</gene>
<dbReference type="VEuPathDB" id="ToxoDB:CSUI_001114"/>
<evidence type="ECO:0000313" key="2">
    <source>
        <dbReference type="Proteomes" id="UP000221165"/>
    </source>
</evidence>
<proteinExistence type="predicted"/>
<evidence type="ECO:0000313" key="1">
    <source>
        <dbReference type="EMBL" id="PHJ25035.1"/>
    </source>
</evidence>
<protein>
    <submittedName>
        <fullName evidence="1">Uncharacterized protein</fullName>
    </submittedName>
</protein>
<dbReference type="Proteomes" id="UP000221165">
    <property type="component" value="Unassembled WGS sequence"/>
</dbReference>
<dbReference type="AlphaFoldDB" id="A0A2C6LDI1"/>
<sequence length="65" mass="7234">MEKEGARFLKRGACLYHVIKKIYEVPIRNTRRELDDGLVGDVLEGGGLGYGRAIPRVLLSLGLLH</sequence>
<reference evidence="1 2" key="1">
    <citation type="journal article" date="2017" name="Int. J. Parasitol.">
        <title>The genome of the protozoan parasite Cystoisospora suis and a reverse vaccinology approach to identify vaccine candidates.</title>
        <authorList>
            <person name="Palmieri N."/>
            <person name="Shrestha A."/>
            <person name="Ruttkowski B."/>
            <person name="Beck T."/>
            <person name="Vogl C."/>
            <person name="Tomley F."/>
            <person name="Blake D.P."/>
            <person name="Joachim A."/>
        </authorList>
    </citation>
    <scope>NUCLEOTIDE SEQUENCE [LARGE SCALE GENOMIC DNA]</scope>
    <source>
        <strain evidence="1 2">Wien I</strain>
    </source>
</reference>
<dbReference type="GeneID" id="94424531"/>
<dbReference type="RefSeq" id="XP_067926707.1">
    <property type="nucleotide sequence ID" value="XM_068061320.1"/>
</dbReference>
<name>A0A2C6LDI1_9APIC</name>
<dbReference type="EMBL" id="MIGC01000440">
    <property type="protein sequence ID" value="PHJ25035.1"/>
    <property type="molecule type" value="Genomic_DNA"/>
</dbReference>
<accession>A0A2C6LDI1</accession>